<dbReference type="HAMAP" id="MF_04136">
    <property type="entry name" value="SAR_ENDOLYSIN"/>
    <property type="match status" value="1"/>
</dbReference>
<evidence type="ECO:0000256" key="5">
    <source>
        <dbReference type="ARBA" id="ARBA00023295"/>
    </source>
</evidence>
<comment type="catalytic activity">
    <reaction evidence="1 6">
        <text>Hydrolysis of (1-&gt;4)-beta-linkages between N-acetylmuramic acid and N-acetyl-D-glucosamine residues in a peptidoglycan and between N-acetyl-D-glucosamine residues in chitodextrins.</text>
        <dbReference type="EC" id="3.2.1.17"/>
    </reaction>
</comment>
<accession>A0ABV7M2X8</accession>
<dbReference type="InterPro" id="IPR002196">
    <property type="entry name" value="Glyco_hydro_24"/>
</dbReference>
<keyword evidence="4 6" id="KW-0378">Hydrolase</keyword>
<evidence type="ECO:0000256" key="4">
    <source>
        <dbReference type="ARBA" id="ARBA00022801"/>
    </source>
</evidence>
<dbReference type="Pfam" id="PF00959">
    <property type="entry name" value="Phage_lysozyme"/>
    <property type="match status" value="1"/>
</dbReference>
<evidence type="ECO:0000256" key="1">
    <source>
        <dbReference type="ARBA" id="ARBA00000632"/>
    </source>
</evidence>
<evidence type="ECO:0000256" key="2">
    <source>
        <dbReference type="ARBA" id="ARBA00022529"/>
    </source>
</evidence>
<evidence type="ECO:0000313" key="7">
    <source>
        <dbReference type="EMBL" id="MFC3293243.1"/>
    </source>
</evidence>
<dbReference type="HAMAP" id="MF_04110">
    <property type="entry name" value="ENDOLYSIN_T4"/>
    <property type="match status" value="1"/>
</dbReference>
<dbReference type="Proteomes" id="UP001595640">
    <property type="component" value="Unassembled WGS sequence"/>
</dbReference>
<comment type="similarity">
    <text evidence="6">Belongs to the glycosyl hydrolase 24 family.</text>
</comment>
<keyword evidence="2 6" id="KW-0929">Antimicrobial</keyword>
<gene>
    <name evidence="7" type="ORF">ACFOEI_14395</name>
</gene>
<dbReference type="InterPro" id="IPR043688">
    <property type="entry name" value="SAR_endolysin-like"/>
</dbReference>
<dbReference type="InterPro" id="IPR051018">
    <property type="entry name" value="Bacteriophage_GH24"/>
</dbReference>
<evidence type="ECO:0000256" key="6">
    <source>
        <dbReference type="RuleBase" id="RU003788"/>
    </source>
</evidence>
<keyword evidence="3 6" id="KW-0081">Bacteriolytic enzyme</keyword>
<proteinExistence type="inferred from homology"/>
<protein>
    <recommendedName>
        <fullName evidence="6">Lysozyme</fullName>
        <ecNumber evidence="6">3.2.1.17</ecNumber>
    </recommendedName>
</protein>
<evidence type="ECO:0000313" key="8">
    <source>
        <dbReference type="Proteomes" id="UP001595640"/>
    </source>
</evidence>
<evidence type="ECO:0000256" key="3">
    <source>
        <dbReference type="ARBA" id="ARBA00022638"/>
    </source>
</evidence>
<dbReference type="Gene3D" id="1.10.530.40">
    <property type="match status" value="1"/>
</dbReference>
<dbReference type="PANTHER" id="PTHR38107:SF3">
    <property type="entry name" value="LYSOZYME RRRD-RELATED"/>
    <property type="match status" value="1"/>
</dbReference>
<name>A0ABV7M2X8_9GAMM</name>
<dbReference type="InterPro" id="IPR023347">
    <property type="entry name" value="Lysozyme_dom_sf"/>
</dbReference>
<sequence>MRLNKRLAAAAGGGVLALASIVVSNFEGTELQSYRDAVGIWTVCTGHTATAQSGQVKSPQECAALLRSDLGAALEAVDEQVTVPIAVETRAALVSFVFNVGAGALKNSTLLRKVNAGDIEGACNELPRWVYASGERLRGLVRRRAAERELCLKGVRNADTPGAVARDDHSGRFRWFDLATG</sequence>
<keyword evidence="5 6" id="KW-0326">Glycosidase</keyword>
<dbReference type="EMBL" id="JBHRUH010000031">
    <property type="protein sequence ID" value="MFC3293243.1"/>
    <property type="molecule type" value="Genomic_DNA"/>
</dbReference>
<reference evidence="8" key="1">
    <citation type="journal article" date="2019" name="Int. J. Syst. Evol. Microbiol.">
        <title>The Global Catalogue of Microorganisms (GCM) 10K type strain sequencing project: providing services to taxonomists for standard genome sequencing and annotation.</title>
        <authorList>
            <consortium name="The Broad Institute Genomics Platform"/>
            <consortium name="The Broad Institute Genome Sequencing Center for Infectious Disease"/>
            <person name="Wu L."/>
            <person name="Ma J."/>
        </authorList>
    </citation>
    <scope>NUCLEOTIDE SEQUENCE [LARGE SCALE GENOMIC DNA]</scope>
    <source>
        <strain evidence="8">KCTC 12847</strain>
    </source>
</reference>
<dbReference type="SUPFAM" id="SSF53955">
    <property type="entry name" value="Lysozyme-like"/>
    <property type="match status" value="1"/>
</dbReference>
<dbReference type="CDD" id="cd16900">
    <property type="entry name" value="endolysin_R21-like"/>
    <property type="match status" value="1"/>
</dbReference>
<dbReference type="EC" id="3.2.1.17" evidence="6"/>
<dbReference type="RefSeq" id="WP_019020589.1">
    <property type="nucleotide sequence ID" value="NZ_BMXD01000001.1"/>
</dbReference>
<dbReference type="InterPro" id="IPR023346">
    <property type="entry name" value="Lysozyme-like_dom_sf"/>
</dbReference>
<dbReference type="PANTHER" id="PTHR38107">
    <property type="match status" value="1"/>
</dbReference>
<dbReference type="InterPro" id="IPR034690">
    <property type="entry name" value="Endolysin_T4_type"/>
</dbReference>
<organism evidence="7 8">
    <name type="scientific">Modicisalibacter luteus</name>
    <dbReference type="NCBI Taxonomy" id="453962"/>
    <lineage>
        <taxon>Bacteria</taxon>
        <taxon>Pseudomonadati</taxon>
        <taxon>Pseudomonadota</taxon>
        <taxon>Gammaproteobacteria</taxon>
        <taxon>Oceanospirillales</taxon>
        <taxon>Halomonadaceae</taxon>
        <taxon>Modicisalibacter</taxon>
    </lineage>
</organism>
<comment type="caution">
    <text evidence="7">The sequence shown here is derived from an EMBL/GenBank/DDBJ whole genome shotgun (WGS) entry which is preliminary data.</text>
</comment>
<keyword evidence="8" id="KW-1185">Reference proteome</keyword>